<dbReference type="NCBIfam" id="TIGR00479">
    <property type="entry name" value="rumA"/>
    <property type="match status" value="1"/>
</dbReference>
<keyword evidence="1 4" id="KW-0489">Methyltransferase</keyword>
<dbReference type="AlphaFoldDB" id="A0A380E4R4"/>
<comment type="similarity">
    <text evidence="4">Belongs to the class I-like SAM-binding methyltransferase superfamily. RNA M5U methyltransferase family.</text>
</comment>
<dbReference type="EMBL" id="UHAQ01000004">
    <property type="protein sequence ID" value="SUK96767.1"/>
    <property type="molecule type" value="Genomic_DNA"/>
</dbReference>
<dbReference type="PANTHER" id="PTHR11061">
    <property type="entry name" value="RNA M5U METHYLTRANSFERASE"/>
    <property type="match status" value="1"/>
</dbReference>
<evidence type="ECO:0000313" key="5">
    <source>
        <dbReference type="EMBL" id="SUK96767.1"/>
    </source>
</evidence>
<dbReference type="InterPro" id="IPR012340">
    <property type="entry name" value="NA-bd_OB-fold"/>
</dbReference>
<dbReference type="GO" id="GO:0070041">
    <property type="term" value="F:rRNA (uridine-C5-)-methyltransferase activity"/>
    <property type="evidence" value="ECO:0007669"/>
    <property type="project" value="TreeGrafter"/>
</dbReference>
<dbReference type="InterPro" id="IPR029063">
    <property type="entry name" value="SAM-dependent_MTases_sf"/>
</dbReference>
<evidence type="ECO:0000256" key="4">
    <source>
        <dbReference type="PROSITE-ProRule" id="PRU01024"/>
    </source>
</evidence>
<dbReference type="EC" id="2.1.1.-" evidence="5"/>
<dbReference type="Gene3D" id="3.40.50.150">
    <property type="entry name" value="Vaccinia Virus protein VP39"/>
    <property type="match status" value="1"/>
</dbReference>
<proteinExistence type="inferred from homology"/>
<sequence>MQAIAKNDIKTGTVVDLTHEGHGVVKIDRFPIFIPQALINEQIEYKIIKVKKNFAIGKLLNINTRSENRVAPPCIYYERCGGCQLQHLSYEAQLEMKKEQVINLFQRKAHFDNSKINDTVGMTDPWRYRNKSQIPVGKNEQNEVIMGFYRQRSHDIIDMESCLIQDSQHQEVMNEVKSILKDLNVSIYQEQLKKV</sequence>
<dbReference type="SUPFAM" id="SSF50249">
    <property type="entry name" value="Nucleic acid-binding proteins"/>
    <property type="match status" value="1"/>
</dbReference>
<keyword evidence="3 4" id="KW-0949">S-adenosyl-L-methionine</keyword>
<evidence type="ECO:0000256" key="2">
    <source>
        <dbReference type="ARBA" id="ARBA00022679"/>
    </source>
</evidence>
<name>A0A380E4R4_STAAU</name>
<organism evidence="5 6">
    <name type="scientific">Staphylococcus aureus</name>
    <dbReference type="NCBI Taxonomy" id="1280"/>
    <lineage>
        <taxon>Bacteria</taxon>
        <taxon>Bacillati</taxon>
        <taxon>Bacillota</taxon>
        <taxon>Bacilli</taxon>
        <taxon>Bacillales</taxon>
        <taxon>Staphylococcaceae</taxon>
        <taxon>Staphylococcus</taxon>
    </lineage>
</organism>
<dbReference type="Proteomes" id="UP000254502">
    <property type="component" value="Unassembled WGS sequence"/>
</dbReference>
<dbReference type="InterPro" id="IPR010280">
    <property type="entry name" value="U5_MeTrfase_fam"/>
</dbReference>
<dbReference type="Gene3D" id="2.40.50.140">
    <property type="entry name" value="Nucleic acid-binding proteins"/>
    <property type="match status" value="1"/>
</dbReference>
<accession>A0A380E4R4</accession>
<evidence type="ECO:0000256" key="3">
    <source>
        <dbReference type="ARBA" id="ARBA00022691"/>
    </source>
</evidence>
<dbReference type="FunFam" id="2.40.50.140:FF:000097">
    <property type="entry name" value="23S rRNA (uracil(1939)-C(5))-methyltransferase RlmD"/>
    <property type="match status" value="1"/>
</dbReference>
<evidence type="ECO:0000256" key="1">
    <source>
        <dbReference type="ARBA" id="ARBA00022603"/>
    </source>
</evidence>
<gene>
    <name evidence="5" type="ORF">NCTC5664_04068</name>
</gene>
<dbReference type="Gene3D" id="2.40.50.1070">
    <property type="match status" value="1"/>
</dbReference>
<keyword evidence="2 4" id="KW-0808">Transferase</keyword>
<protein>
    <submittedName>
        <fullName evidence="5">RNA methyltransferase, TrmA family</fullName>
        <ecNumber evidence="5">2.1.1.-</ecNumber>
    </submittedName>
</protein>
<comment type="caution">
    <text evidence="4">Lacks conserved residue(s) required for the propagation of feature annotation.</text>
</comment>
<evidence type="ECO:0000313" key="6">
    <source>
        <dbReference type="Proteomes" id="UP000254502"/>
    </source>
</evidence>
<dbReference type="PROSITE" id="PS51687">
    <property type="entry name" value="SAM_MT_RNA_M5U"/>
    <property type="match status" value="1"/>
</dbReference>
<reference evidence="5 6" key="1">
    <citation type="submission" date="2018-06" db="EMBL/GenBank/DDBJ databases">
        <authorList>
            <consortium name="Pathogen Informatics"/>
            <person name="Doyle S."/>
        </authorList>
    </citation>
    <scope>NUCLEOTIDE SEQUENCE [LARGE SCALE GENOMIC DNA]</scope>
    <source>
        <strain evidence="5 6">NCTC5664</strain>
    </source>
</reference>
<dbReference type="GO" id="GO:0070475">
    <property type="term" value="P:rRNA base methylation"/>
    <property type="evidence" value="ECO:0007669"/>
    <property type="project" value="TreeGrafter"/>
</dbReference>
<dbReference type="SUPFAM" id="SSF53335">
    <property type="entry name" value="S-adenosyl-L-methionine-dependent methyltransferases"/>
    <property type="match status" value="1"/>
</dbReference>
<dbReference type="PANTHER" id="PTHR11061:SF30">
    <property type="entry name" value="TRNA (URACIL(54)-C(5))-METHYLTRANSFERASE"/>
    <property type="match status" value="1"/>
</dbReference>